<dbReference type="Gramene" id="TraesCAD_scaffold_065769_01G000300.1">
    <property type="protein sequence ID" value="TraesCAD_scaffold_065769_01G000300.1"/>
    <property type="gene ID" value="TraesCAD_scaffold_065769_01G000300"/>
</dbReference>
<sequence length="110" mass="11750">MVVKKRAAAIAALCMLLLLMLSRPSRQQLSDHSCDCYRKCYLECKNAFPMLCKVVCGGSCNDNKDPVVACMVACCTNSVCGLPPAPSVCAPDCIHACNKTWGGHGPSKEP</sequence>
<dbReference type="Gramene" id="TraesPARA_EIv1.0_1900740.1">
    <property type="protein sequence ID" value="TraesPARA_EIv1.0_1900740.1.CDS"/>
    <property type="gene ID" value="TraesPARA_EIv1.0_1900740"/>
</dbReference>
<gene>
    <name evidence="2" type="primary">LOC123130136</name>
</gene>
<keyword evidence="3" id="KW-1185">Reference proteome</keyword>
<reference evidence="2" key="2">
    <citation type="submission" date="2018-10" db="UniProtKB">
        <authorList>
            <consortium name="EnsemblPlants"/>
        </authorList>
    </citation>
    <scope>IDENTIFICATION</scope>
</reference>
<dbReference type="Gramene" id="TraesARI6A03G03206620.1">
    <property type="protein sequence ID" value="TraesARI6A03G03206620.1"/>
    <property type="gene ID" value="TraesARI6A03G03206620"/>
</dbReference>
<dbReference type="PANTHER" id="PTHR36483">
    <property type="entry name" value="OS02G0130700 PROTEIN"/>
    <property type="match status" value="1"/>
</dbReference>
<dbReference type="Gramene" id="TraesCS6A02G054800.1">
    <property type="protein sequence ID" value="TraesCS6A02G054800.1"/>
    <property type="gene ID" value="TraesCS6A02G054800"/>
</dbReference>
<dbReference type="Gramene" id="TraesCS6A03G0121700.1">
    <property type="protein sequence ID" value="TraesCS6A03G0121700.1.CDS"/>
    <property type="gene ID" value="TraesCS6A03G0121700"/>
</dbReference>
<protein>
    <submittedName>
        <fullName evidence="2">Uncharacterized protein</fullName>
    </submittedName>
</protein>
<dbReference type="PANTHER" id="PTHR36483:SF7">
    <property type="entry name" value="ACIDIC PROTEIN"/>
    <property type="match status" value="1"/>
</dbReference>
<name>A0A3B6NKS9_WHEAT</name>
<feature type="signal peptide" evidence="1">
    <location>
        <begin position="1"/>
        <end position="27"/>
    </location>
</feature>
<dbReference type="OrthoDB" id="588083at2759"/>
<feature type="chain" id="PRO_5043178333" evidence="1">
    <location>
        <begin position="28"/>
        <end position="110"/>
    </location>
</feature>
<dbReference type="GeneID" id="123130136"/>
<dbReference type="Gramene" id="TraesCLE_scaffold_071174_01G000400.1">
    <property type="protein sequence ID" value="TraesCLE_scaffold_071174_01G000400.1"/>
    <property type="gene ID" value="TraesCLE_scaffold_071174_01G000400"/>
</dbReference>
<evidence type="ECO:0000313" key="2">
    <source>
        <dbReference type="EnsemblPlants" id="TraesCS6A02G054800.1"/>
    </source>
</evidence>
<evidence type="ECO:0000313" key="3">
    <source>
        <dbReference type="Proteomes" id="UP000019116"/>
    </source>
</evidence>
<organism evidence="2">
    <name type="scientific">Triticum aestivum</name>
    <name type="common">Wheat</name>
    <dbReference type="NCBI Taxonomy" id="4565"/>
    <lineage>
        <taxon>Eukaryota</taxon>
        <taxon>Viridiplantae</taxon>
        <taxon>Streptophyta</taxon>
        <taxon>Embryophyta</taxon>
        <taxon>Tracheophyta</taxon>
        <taxon>Spermatophyta</taxon>
        <taxon>Magnoliopsida</taxon>
        <taxon>Liliopsida</taxon>
        <taxon>Poales</taxon>
        <taxon>Poaceae</taxon>
        <taxon>BOP clade</taxon>
        <taxon>Pooideae</taxon>
        <taxon>Triticodae</taxon>
        <taxon>Triticeae</taxon>
        <taxon>Triticinae</taxon>
        <taxon>Triticum</taxon>
    </lineage>
</organism>
<dbReference type="AlphaFoldDB" id="A0A3B6NKS9"/>
<dbReference type="Gramene" id="TraesLDM6A03G03254650.1">
    <property type="protein sequence ID" value="TraesLDM6A03G03254650.1"/>
    <property type="gene ID" value="TraesLDM6A03G03254650"/>
</dbReference>
<accession>A0A3B6NKS9</accession>
<dbReference type="Proteomes" id="UP000019116">
    <property type="component" value="Chromosome 6A"/>
</dbReference>
<dbReference type="Gramene" id="TraesMAC6A03G03250360.1">
    <property type="protein sequence ID" value="TraesMAC6A03G03250360.1"/>
    <property type="gene ID" value="TraesMAC6A03G03250360"/>
</dbReference>
<dbReference type="RefSeq" id="XP_044406017.1">
    <property type="nucleotide sequence ID" value="XM_044550082.1"/>
</dbReference>
<keyword evidence="1" id="KW-0732">Signal</keyword>
<evidence type="ECO:0000256" key="1">
    <source>
        <dbReference type="SAM" id="SignalP"/>
    </source>
</evidence>
<proteinExistence type="predicted"/>
<dbReference type="EnsemblPlants" id="TraesCS6A02G054800.1">
    <property type="protein sequence ID" value="TraesCS6A02G054800.1"/>
    <property type="gene ID" value="TraesCS6A02G054800"/>
</dbReference>
<reference evidence="2" key="1">
    <citation type="submission" date="2018-08" db="EMBL/GenBank/DDBJ databases">
        <authorList>
            <person name="Rossello M."/>
        </authorList>
    </citation>
    <scope>NUCLEOTIDE SEQUENCE [LARGE SCALE GENOMIC DNA]</scope>
    <source>
        <strain evidence="2">cv. Chinese Spring</strain>
    </source>
</reference>
<dbReference type="Gramene" id="TraesSTA6A03G03241420.1">
    <property type="protein sequence ID" value="TraesSTA6A03G03241420.1"/>
    <property type="gene ID" value="TraesSTA6A03G03241420"/>
</dbReference>